<gene>
    <name evidence="1" type="ORF">HRTV-25_gp82</name>
</gene>
<reference evidence="1" key="1">
    <citation type="submission" date="2021-05" db="EMBL/GenBank/DDBJ databases">
        <title>Diversity, taxonomy and evolution of archaeal viruses of the class Caudoviricetes.</title>
        <authorList>
            <person name="Liu Y."/>
            <person name="Demina T.A."/>
            <person name="Roux S."/>
            <person name="Aiewsakun P."/>
            <person name="Kazlauskas D."/>
            <person name="Simmonds P."/>
            <person name="Prangishvili D."/>
            <person name="Oksanen H.M."/>
            <person name="Krupovic M."/>
        </authorList>
    </citation>
    <scope>NUCLEOTIDE SEQUENCE</scope>
    <source>
        <strain evidence="1">HRTV-25/14</strain>
    </source>
</reference>
<proteinExistence type="predicted"/>
<dbReference type="EMBL" id="MZ334521">
    <property type="protein sequence ID" value="UBF22663.1"/>
    <property type="molecule type" value="Genomic_DNA"/>
</dbReference>
<name>A0AAE8Y146_9CAUD</name>
<sequence length="115" mass="13101">MLDTTSEIEDEVLAEYIINQAHLIGDWETFFPEADLADPDGVYDAVRVGNVDFLDYYGEGVFELEGSFKTSVITEHIRGSFHHPPEVRTRKAKGKFHIRFEMEDEGYASGGIEVW</sequence>
<evidence type="ECO:0000313" key="2">
    <source>
        <dbReference type="Proteomes" id="UP000827232"/>
    </source>
</evidence>
<keyword evidence="2" id="KW-1185">Reference proteome</keyword>
<evidence type="ECO:0000313" key="1">
    <source>
        <dbReference type="EMBL" id="UBF22663.1"/>
    </source>
</evidence>
<dbReference type="Proteomes" id="UP000827232">
    <property type="component" value="Segment"/>
</dbReference>
<organism evidence="1 2">
    <name type="scientific">Halorubrum tailed virus 25</name>
    <dbReference type="NCBI Taxonomy" id="2878006"/>
    <lineage>
        <taxon>Viruses</taxon>
        <taxon>Duplodnaviria</taxon>
        <taxon>Heunggongvirae</taxon>
        <taxon>Uroviricota</taxon>
        <taxon>Caudoviricetes</taxon>
        <taxon>Thumleimavirales</taxon>
        <taxon>Hafunaviridae</taxon>
        <taxon>Laminvirus</taxon>
        <taxon>Laminvirus thailandense</taxon>
        <taxon>Laminvirus HRTV25</taxon>
    </lineage>
</organism>
<accession>A0AAE8Y146</accession>
<protein>
    <submittedName>
        <fullName evidence="1">Uncharacterized protein</fullName>
    </submittedName>
</protein>